<evidence type="ECO:0000313" key="1">
    <source>
        <dbReference type="EMBL" id="MBX34911.1"/>
    </source>
</evidence>
<dbReference type="EMBL" id="GGEC01054427">
    <property type="protein sequence ID" value="MBX34911.1"/>
    <property type="molecule type" value="Transcribed_RNA"/>
</dbReference>
<organism evidence="1">
    <name type="scientific">Rhizophora mucronata</name>
    <name type="common">Asiatic mangrove</name>
    <dbReference type="NCBI Taxonomy" id="61149"/>
    <lineage>
        <taxon>Eukaryota</taxon>
        <taxon>Viridiplantae</taxon>
        <taxon>Streptophyta</taxon>
        <taxon>Embryophyta</taxon>
        <taxon>Tracheophyta</taxon>
        <taxon>Spermatophyta</taxon>
        <taxon>Magnoliopsida</taxon>
        <taxon>eudicotyledons</taxon>
        <taxon>Gunneridae</taxon>
        <taxon>Pentapetalae</taxon>
        <taxon>rosids</taxon>
        <taxon>fabids</taxon>
        <taxon>Malpighiales</taxon>
        <taxon>Rhizophoraceae</taxon>
        <taxon>Rhizophora</taxon>
    </lineage>
</organism>
<proteinExistence type="predicted"/>
<sequence>MQIYVYIYI</sequence>
<protein>
    <submittedName>
        <fullName evidence="1">Uncharacterized protein</fullName>
    </submittedName>
</protein>
<name>A0A2P2MXG0_RHIMU</name>
<accession>A0A2P2MXG0</accession>
<reference evidence="1" key="1">
    <citation type="submission" date="2018-02" db="EMBL/GenBank/DDBJ databases">
        <title>Rhizophora mucronata_Transcriptome.</title>
        <authorList>
            <person name="Meera S.P."/>
            <person name="Sreeshan A."/>
            <person name="Augustine A."/>
        </authorList>
    </citation>
    <scope>NUCLEOTIDE SEQUENCE</scope>
    <source>
        <tissue evidence="1">Leaf</tissue>
    </source>
</reference>